<gene>
    <name evidence="2" type="ORF">SAMN04489796_10849</name>
</gene>
<keyword evidence="1" id="KW-0472">Membrane</keyword>
<evidence type="ECO:0000313" key="3">
    <source>
        <dbReference type="Proteomes" id="UP000199492"/>
    </source>
</evidence>
<name>A0A1G8IRH5_9FLAO</name>
<keyword evidence="1" id="KW-0812">Transmembrane</keyword>
<accession>A0A1G8IRH5</accession>
<dbReference type="Gene3D" id="2.170.120.40">
    <property type="entry name" value="YbbR-like domain"/>
    <property type="match status" value="1"/>
</dbReference>
<protein>
    <recommendedName>
        <fullName evidence="4">YbbR-like protein</fullName>
    </recommendedName>
</protein>
<reference evidence="3" key="1">
    <citation type="submission" date="2016-10" db="EMBL/GenBank/DDBJ databases">
        <authorList>
            <person name="Varghese N."/>
            <person name="Submissions S."/>
        </authorList>
    </citation>
    <scope>NUCLEOTIDE SEQUENCE [LARGE SCALE GENOMIC DNA]</scope>
    <source>
        <strain evidence="3">DSM 15363</strain>
    </source>
</reference>
<dbReference type="EMBL" id="FNCZ01000008">
    <property type="protein sequence ID" value="SDI21357.1"/>
    <property type="molecule type" value="Genomic_DNA"/>
</dbReference>
<dbReference type="PANTHER" id="PTHR37804:SF1">
    <property type="entry name" value="CDAA REGULATORY PROTEIN CDAR"/>
    <property type="match status" value="1"/>
</dbReference>
<dbReference type="Proteomes" id="UP000199492">
    <property type="component" value="Unassembled WGS sequence"/>
</dbReference>
<evidence type="ECO:0000313" key="2">
    <source>
        <dbReference type="EMBL" id="SDI21357.1"/>
    </source>
</evidence>
<evidence type="ECO:0008006" key="4">
    <source>
        <dbReference type="Google" id="ProtNLM"/>
    </source>
</evidence>
<organism evidence="2 3">
    <name type="scientific">Winogradskyella thalassocola</name>
    <dbReference type="NCBI Taxonomy" id="262004"/>
    <lineage>
        <taxon>Bacteria</taxon>
        <taxon>Pseudomonadati</taxon>
        <taxon>Bacteroidota</taxon>
        <taxon>Flavobacteriia</taxon>
        <taxon>Flavobacteriales</taxon>
        <taxon>Flavobacteriaceae</taxon>
        <taxon>Winogradskyella</taxon>
    </lineage>
</organism>
<dbReference type="PANTHER" id="PTHR37804">
    <property type="entry name" value="CDAA REGULATORY PROTEIN CDAR"/>
    <property type="match status" value="1"/>
</dbReference>
<feature type="transmembrane region" description="Helical" evidence="1">
    <location>
        <begin position="20"/>
        <end position="38"/>
    </location>
</feature>
<dbReference type="AlphaFoldDB" id="A0A1G8IRH5"/>
<dbReference type="InterPro" id="IPR053154">
    <property type="entry name" value="c-di-AMP_regulator"/>
</dbReference>
<sequence length="320" mass="36522">MNQKKRLNILDHLKKKNVKLFILFFVIAFVFLIFSKLSNDYKQTIKLKVNLVNVDDEILLKNDSANYIQAYVEAKGFSLMPFIFNNSKALEIDAKSDVTIKPNSFIFDVIKHKYLIEGQLGNAYDLISIMPDTLLIAYSKRASKSVPVTFKSSINYAVGYDLKGEFNFNIDSVKVVGSLEEVDAISSIATEALVLNDLKSDINNIVRLDISGYDHIDVFPKTMEVTGEVVRFTEGTIEVPILITNQPENVIINYFPKTVTLSYYVDLENYNAIKALDFKVECDYAELEENQTFLIPKVVKKPDFVKHINIKQKQIDFIEL</sequence>
<keyword evidence="1" id="KW-1133">Transmembrane helix</keyword>
<proteinExistence type="predicted"/>
<keyword evidence="3" id="KW-1185">Reference proteome</keyword>
<dbReference type="Gene3D" id="2.170.120.30">
    <property type="match status" value="1"/>
</dbReference>
<dbReference type="STRING" id="262004.SAMN04489796_10849"/>
<evidence type="ECO:0000256" key="1">
    <source>
        <dbReference type="SAM" id="Phobius"/>
    </source>
</evidence>